<proteinExistence type="predicted"/>
<accession>A0A645DJJ0</accession>
<sequence>MVGQCRIALGGKPFGRFLDLLARQAIDDAGLALPSGQESEQLLAGIVLFHHGIADVRTVEAGQEDACFDQPQALQNLVARCLVGGGRQGNARHDRIAFVQGGQLQVFGAEVVPPLRDAVSFVDGEKRQLAGFVEGVEQGQGALEQQAFGRDVDEVEGAREHGLFDGLRFAPVEGRIEAGSLDAELGQGIDLILHQCDQRRDNDGAAGAEQGGNLVAEAFAAAGRHEDQGVAAAGDVGDDLGLLSAEGGVAEDVAQDVKGAGRGGHAQLSGRMASRISVSPSQHRASPRSSCQSARTQRSTWIPSTIWSWVAARWVWPWMKVV</sequence>
<dbReference type="AlphaFoldDB" id="A0A645DJJ0"/>
<reference evidence="2" key="1">
    <citation type="submission" date="2019-08" db="EMBL/GenBank/DDBJ databases">
        <authorList>
            <person name="Kucharzyk K."/>
            <person name="Murdoch R.W."/>
            <person name="Higgins S."/>
            <person name="Loffler F."/>
        </authorList>
    </citation>
    <scope>NUCLEOTIDE SEQUENCE</scope>
</reference>
<feature type="compositionally biased region" description="Polar residues" evidence="1">
    <location>
        <begin position="276"/>
        <end position="297"/>
    </location>
</feature>
<gene>
    <name evidence="2" type="ORF">SDC9_136546</name>
</gene>
<evidence type="ECO:0000256" key="1">
    <source>
        <dbReference type="SAM" id="MobiDB-lite"/>
    </source>
</evidence>
<feature type="region of interest" description="Disordered" evidence="1">
    <location>
        <begin position="260"/>
        <end position="297"/>
    </location>
</feature>
<evidence type="ECO:0000313" key="2">
    <source>
        <dbReference type="EMBL" id="MPM89437.1"/>
    </source>
</evidence>
<comment type="caution">
    <text evidence="2">The sequence shown here is derived from an EMBL/GenBank/DDBJ whole genome shotgun (WGS) entry which is preliminary data.</text>
</comment>
<protein>
    <submittedName>
        <fullName evidence="2">Uncharacterized protein</fullName>
    </submittedName>
</protein>
<dbReference type="EMBL" id="VSSQ01036859">
    <property type="protein sequence ID" value="MPM89437.1"/>
    <property type="molecule type" value="Genomic_DNA"/>
</dbReference>
<organism evidence="2">
    <name type="scientific">bioreactor metagenome</name>
    <dbReference type="NCBI Taxonomy" id="1076179"/>
    <lineage>
        <taxon>unclassified sequences</taxon>
        <taxon>metagenomes</taxon>
        <taxon>ecological metagenomes</taxon>
    </lineage>
</organism>
<name>A0A645DJJ0_9ZZZZ</name>